<feature type="domain" description="Carrier" evidence="4">
    <location>
        <begin position="47"/>
        <end position="121"/>
    </location>
</feature>
<dbReference type="FunFam" id="1.10.1200.10:FF:000005">
    <property type="entry name" value="Nonribosomal peptide synthetase 1"/>
    <property type="match status" value="1"/>
</dbReference>
<dbReference type="SUPFAM" id="SSF56801">
    <property type="entry name" value="Acetyl-CoA synthetase-like"/>
    <property type="match status" value="1"/>
</dbReference>
<dbReference type="InterPro" id="IPR045851">
    <property type="entry name" value="AMP-bd_C_sf"/>
</dbReference>
<dbReference type="AlphaFoldDB" id="A0A6B3CAG2"/>
<dbReference type="InterPro" id="IPR036736">
    <property type="entry name" value="ACP-like_sf"/>
</dbReference>
<dbReference type="Gene3D" id="3.40.50.1820">
    <property type="entry name" value="alpha/beta hydrolase"/>
    <property type="match status" value="1"/>
</dbReference>
<feature type="non-terminal residue" evidence="5">
    <location>
        <position position="1"/>
    </location>
</feature>
<protein>
    <recommendedName>
        <fullName evidence="4">Carrier domain-containing protein</fullName>
    </recommendedName>
</protein>
<organism evidence="5">
    <name type="scientific">Streptomyces sp. SID12501</name>
    <dbReference type="NCBI Taxonomy" id="2706042"/>
    <lineage>
        <taxon>Bacteria</taxon>
        <taxon>Bacillati</taxon>
        <taxon>Actinomycetota</taxon>
        <taxon>Actinomycetes</taxon>
        <taxon>Kitasatosporales</taxon>
        <taxon>Streptomycetaceae</taxon>
        <taxon>Streptomyces</taxon>
    </lineage>
</organism>
<dbReference type="Pfam" id="PF00550">
    <property type="entry name" value="PP-binding"/>
    <property type="match status" value="1"/>
</dbReference>
<comment type="caution">
    <text evidence="5">The sequence shown here is derived from an EMBL/GenBank/DDBJ whole genome shotgun (WGS) entry which is preliminary data.</text>
</comment>
<dbReference type="GO" id="GO:0043041">
    <property type="term" value="P:amino acid activation for nonribosomal peptide biosynthetic process"/>
    <property type="evidence" value="ECO:0007669"/>
    <property type="project" value="TreeGrafter"/>
</dbReference>
<evidence type="ECO:0000259" key="4">
    <source>
        <dbReference type="PROSITE" id="PS50075"/>
    </source>
</evidence>
<feature type="non-terminal residue" evidence="5">
    <location>
        <position position="132"/>
    </location>
</feature>
<name>A0A6B3CAG2_9ACTN</name>
<dbReference type="GO" id="GO:0017000">
    <property type="term" value="P:antibiotic biosynthetic process"/>
    <property type="evidence" value="ECO:0007669"/>
    <property type="project" value="UniProtKB-ARBA"/>
</dbReference>
<dbReference type="InterPro" id="IPR020806">
    <property type="entry name" value="PKS_PP-bd"/>
</dbReference>
<dbReference type="GO" id="GO:0044550">
    <property type="term" value="P:secondary metabolite biosynthetic process"/>
    <property type="evidence" value="ECO:0007669"/>
    <property type="project" value="TreeGrafter"/>
</dbReference>
<evidence type="ECO:0000256" key="3">
    <source>
        <dbReference type="ARBA" id="ARBA00022553"/>
    </source>
</evidence>
<dbReference type="SUPFAM" id="SSF47336">
    <property type="entry name" value="ACP-like"/>
    <property type="match status" value="1"/>
</dbReference>
<dbReference type="PROSITE" id="PS00012">
    <property type="entry name" value="PHOSPHOPANTETHEINE"/>
    <property type="match status" value="1"/>
</dbReference>
<reference evidence="5" key="1">
    <citation type="submission" date="2020-01" db="EMBL/GenBank/DDBJ databases">
        <title>Insect and environment-associated Actinomycetes.</title>
        <authorList>
            <person name="Currrie C."/>
            <person name="Chevrette M."/>
            <person name="Carlson C."/>
            <person name="Stubbendieck R."/>
            <person name="Wendt-Pienkowski E."/>
        </authorList>
    </citation>
    <scope>NUCLEOTIDE SEQUENCE</scope>
    <source>
        <strain evidence="5">SID12501</strain>
    </source>
</reference>
<keyword evidence="3" id="KW-0597">Phosphoprotein</keyword>
<dbReference type="EMBL" id="JAAGLU010000977">
    <property type="protein sequence ID" value="NEC93579.1"/>
    <property type="molecule type" value="Genomic_DNA"/>
</dbReference>
<dbReference type="Gene3D" id="3.30.300.30">
    <property type="match status" value="1"/>
</dbReference>
<dbReference type="PANTHER" id="PTHR45527:SF1">
    <property type="entry name" value="FATTY ACID SYNTHASE"/>
    <property type="match status" value="1"/>
</dbReference>
<sequence>FVRDALPDYMVPSAFVALDVLPLTGNGKLDRKALPAPDYGQRSTGRAADGPVEELLCRLFAEALGLESVGVDDGFFDLGGDSILSIQLVSRARGQGLTISVRDVFEHQSVALLAESLARADGERPQGSDAEV</sequence>
<dbReference type="SMART" id="SM00823">
    <property type="entry name" value="PKS_PP"/>
    <property type="match status" value="1"/>
</dbReference>
<evidence type="ECO:0000256" key="2">
    <source>
        <dbReference type="ARBA" id="ARBA00022450"/>
    </source>
</evidence>
<evidence type="ECO:0000256" key="1">
    <source>
        <dbReference type="ARBA" id="ARBA00001957"/>
    </source>
</evidence>
<dbReference type="PANTHER" id="PTHR45527">
    <property type="entry name" value="NONRIBOSOMAL PEPTIDE SYNTHETASE"/>
    <property type="match status" value="1"/>
</dbReference>
<keyword evidence="2" id="KW-0596">Phosphopantetheine</keyword>
<gene>
    <name evidence="5" type="ORF">G3I71_49435</name>
</gene>
<accession>A0A6B3CAG2</accession>
<dbReference type="InterPro" id="IPR006162">
    <property type="entry name" value="Ppantetheine_attach_site"/>
</dbReference>
<dbReference type="PROSITE" id="PS50075">
    <property type="entry name" value="CARRIER"/>
    <property type="match status" value="1"/>
</dbReference>
<proteinExistence type="predicted"/>
<comment type="cofactor">
    <cofactor evidence="1">
        <name>pantetheine 4'-phosphate</name>
        <dbReference type="ChEBI" id="CHEBI:47942"/>
    </cofactor>
</comment>
<evidence type="ECO:0000313" key="5">
    <source>
        <dbReference type="EMBL" id="NEC93579.1"/>
    </source>
</evidence>
<dbReference type="GO" id="GO:0005829">
    <property type="term" value="C:cytosol"/>
    <property type="evidence" value="ECO:0007669"/>
    <property type="project" value="TreeGrafter"/>
</dbReference>
<dbReference type="GO" id="GO:0031177">
    <property type="term" value="F:phosphopantetheine binding"/>
    <property type="evidence" value="ECO:0007669"/>
    <property type="project" value="InterPro"/>
</dbReference>
<dbReference type="InterPro" id="IPR009081">
    <property type="entry name" value="PP-bd_ACP"/>
</dbReference>
<dbReference type="RefSeq" id="WP_164325527.1">
    <property type="nucleotide sequence ID" value="NZ_JAAGLU010000977.1"/>
</dbReference>
<dbReference type="InterPro" id="IPR029058">
    <property type="entry name" value="AB_hydrolase_fold"/>
</dbReference>